<gene>
    <name evidence="4" type="ORF">GO986_05430</name>
</gene>
<keyword evidence="1" id="KW-0560">Oxidoreductase</keyword>
<dbReference type="InterPro" id="IPR050493">
    <property type="entry name" value="FAD-dep_Monooxygenase_BioMet"/>
</dbReference>
<dbReference type="Gene3D" id="3.50.50.60">
    <property type="entry name" value="FAD/NAD(P)-binding domain"/>
    <property type="match status" value="1"/>
</dbReference>
<dbReference type="Proteomes" id="UP000483286">
    <property type="component" value="Unassembled WGS sequence"/>
</dbReference>
<dbReference type="Pfam" id="PF01494">
    <property type="entry name" value="FAD_binding_3"/>
    <property type="match status" value="1"/>
</dbReference>
<evidence type="ECO:0000256" key="2">
    <source>
        <dbReference type="ARBA" id="ARBA00023033"/>
    </source>
</evidence>
<dbReference type="InterPro" id="IPR036188">
    <property type="entry name" value="FAD/NAD-bd_sf"/>
</dbReference>
<organism evidence="4 5">
    <name type="scientific">Deinococcus arboris</name>
    <dbReference type="NCBI Taxonomy" id="2682977"/>
    <lineage>
        <taxon>Bacteria</taxon>
        <taxon>Thermotogati</taxon>
        <taxon>Deinococcota</taxon>
        <taxon>Deinococci</taxon>
        <taxon>Deinococcales</taxon>
        <taxon>Deinococcaceae</taxon>
        <taxon>Deinococcus</taxon>
    </lineage>
</organism>
<evidence type="ECO:0000259" key="3">
    <source>
        <dbReference type="Pfam" id="PF01494"/>
    </source>
</evidence>
<evidence type="ECO:0000313" key="5">
    <source>
        <dbReference type="Proteomes" id="UP000483286"/>
    </source>
</evidence>
<dbReference type="GO" id="GO:0071949">
    <property type="term" value="F:FAD binding"/>
    <property type="evidence" value="ECO:0007669"/>
    <property type="project" value="InterPro"/>
</dbReference>
<dbReference type="PANTHER" id="PTHR13789">
    <property type="entry name" value="MONOOXYGENASE"/>
    <property type="match status" value="1"/>
</dbReference>
<reference evidence="4 5" key="1">
    <citation type="submission" date="2019-12" db="EMBL/GenBank/DDBJ databases">
        <title>Deinococcus sp. HMF7620 Genome sequencing and assembly.</title>
        <authorList>
            <person name="Kang H."/>
            <person name="Kim H."/>
            <person name="Joh K."/>
        </authorList>
    </citation>
    <scope>NUCLEOTIDE SEQUENCE [LARGE SCALE GENOMIC DNA]</scope>
    <source>
        <strain evidence="4 5">HMF7620</strain>
    </source>
</reference>
<dbReference type="GO" id="GO:0004497">
    <property type="term" value="F:monooxygenase activity"/>
    <property type="evidence" value="ECO:0007669"/>
    <property type="project" value="UniProtKB-KW"/>
</dbReference>
<dbReference type="AlphaFoldDB" id="A0A7C9LPV0"/>
<evidence type="ECO:0000313" key="4">
    <source>
        <dbReference type="EMBL" id="MVN86201.1"/>
    </source>
</evidence>
<dbReference type="PRINTS" id="PR00420">
    <property type="entry name" value="RNGMNOXGNASE"/>
</dbReference>
<keyword evidence="5" id="KW-1185">Reference proteome</keyword>
<sequence length="379" mass="40423">MTRSVLIVGAGIGGLALAQRLLQTGIQVRLIEKVPAWRPVGAGLILSVNALRVLERLGLAEGAAHRGQRLTSAQVTDAAGRPLQTVLYPQSSAGGAVALHRATLQDLLSRGVESQIQFGTTLRALHQDAGGVEVGLSDGSEGRFDAVVGADGLHSSVRQLVFGDVPKHYAGYTSWRFLVDVPQTGPHDYAVEMWGRGCRLGLVPIGQGQLYGYVTANAPERERPTSGQTDTMQELQALCRPFGGLAPAVTAQLRADLPVIRTDIHEVRLSCWVRGRAALLGDAAHAMTPNLGQGAAMSLEDAWVLGGQLAVAEAPAALACYEQLRQARVNRVQTQSRQLGRAGQLEATWLRVVRDVGLRLSPPSLARPSTRDLFEVALD</sequence>
<feature type="domain" description="FAD-binding" evidence="3">
    <location>
        <begin position="4"/>
        <end position="334"/>
    </location>
</feature>
<dbReference type="RefSeq" id="WP_157458261.1">
    <property type="nucleotide sequence ID" value="NZ_WQLB01000005.1"/>
</dbReference>
<accession>A0A7C9LPV0</accession>
<keyword evidence="2" id="KW-0503">Monooxygenase</keyword>
<evidence type="ECO:0000256" key="1">
    <source>
        <dbReference type="ARBA" id="ARBA00023002"/>
    </source>
</evidence>
<dbReference type="EMBL" id="WQLB01000005">
    <property type="protein sequence ID" value="MVN86201.1"/>
    <property type="molecule type" value="Genomic_DNA"/>
</dbReference>
<dbReference type="PANTHER" id="PTHR13789:SF309">
    <property type="entry name" value="PUTATIVE (AFU_ORTHOLOGUE AFUA_6G14510)-RELATED"/>
    <property type="match status" value="1"/>
</dbReference>
<name>A0A7C9LPV0_9DEIO</name>
<comment type="caution">
    <text evidence="4">The sequence shown here is derived from an EMBL/GenBank/DDBJ whole genome shotgun (WGS) entry which is preliminary data.</text>
</comment>
<dbReference type="SUPFAM" id="SSF51905">
    <property type="entry name" value="FAD/NAD(P)-binding domain"/>
    <property type="match status" value="1"/>
</dbReference>
<protein>
    <submittedName>
        <fullName evidence="4">NAD(P)-binding protein</fullName>
    </submittedName>
</protein>
<dbReference type="InterPro" id="IPR002938">
    <property type="entry name" value="FAD-bd"/>
</dbReference>
<proteinExistence type="predicted"/>